<keyword evidence="1" id="KW-1133">Transmembrane helix</keyword>
<name>A0A0A2M3U7_9FLAO</name>
<dbReference type="Pfam" id="PF20712">
    <property type="entry name" value="CyanoTRADDas_TM"/>
    <property type="match status" value="1"/>
</dbReference>
<dbReference type="Proteomes" id="UP000030152">
    <property type="component" value="Unassembled WGS sequence"/>
</dbReference>
<proteinExistence type="predicted"/>
<comment type="caution">
    <text evidence="3">The sequence shown here is derived from an EMBL/GenBank/DDBJ whole genome shotgun (WGS) entry which is preliminary data.</text>
</comment>
<keyword evidence="1" id="KW-0812">Transmembrane</keyword>
<dbReference type="InterPro" id="IPR048567">
    <property type="entry name" value="CyanoTRADDas_TM"/>
</dbReference>
<dbReference type="EMBL" id="JRLX01000013">
    <property type="protein sequence ID" value="KGO86123.1"/>
    <property type="molecule type" value="Genomic_DNA"/>
</dbReference>
<protein>
    <recommendedName>
        <fullName evidence="2">Cyanobacterial TRADD-N associated 2 transmembrane domain-containing protein</fullName>
    </recommendedName>
</protein>
<accession>A0A0A2M3U7</accession>
<feature type="transmembrane region" description="Helical" evidence="1">
    <location>
        <begin position="148"/>
        <end position="169"/>
    </location>
</feature>
<evidence type="ECO:0000313" key="3">
    <source>
        <dbReference type="EMBL" id="KGO86123.1"/>
    </source>
</evidence>
<dbReference type="AlphaFoldDB" id="A0A0A2M3U7"/>
<keyword evidence="1" id="KW-0472">Membrane</keyword>
<feature type="transmembrane region" description="Helical" evidence="1">
    <location>
        <begin position="175"/>
        <end position="196"/>
    </location>
</feature>
<evidence type="ECO:0000259" key="2">
    <source>
        <dbReference type="Pfam" id="PF20712"/>
    </source>
</evidence>
<sequence length="253" mass="29041">METNINDQAEKESVEVLKKKKELYQQRLSSRSFTWWGWLLAIVIGGIGGYSFFSISSFHSITPERVIPYIFIGILFAGFTYAYPMTILRMNASNALRRIELELVKHGTEELQENISENFFTKLVQINFKYLDQYYLQTQEQADKSFRLASFASVAGLIIVIIGIIMMFFDKTSPAYVTTGAGVISELIAAVFFYLYNKTILKMSQYHQKLVITQNISLALKITEDIEGDNKSKIQEMLVDRLTTDTNKYLSLH</sequence>
<evidence type="ECO:0000313" key="4">
    <source>
        <dbReference type="Proteomes" id="UP000030152"/>
    </source>
</evidence>
<gene>
    <name evidence="3" type="ORF">Q765_12460</name>
</gene>
<dbReference type="RefSeq" id="WP_020214485.1">
    <property type="nucleotide sequence ID" value="NZ_JRLX01000013.1"/>
</dbReference>
<dbReference type="eggNOG" id="ENOG5033AQ9">
    <property type="taxonomic scope" value="Bacteria"/>
</dbReference>
<organism evidence="3 4">
    <name type="scientific">Flavobacterium rivuli WB 3.3-2 = DSM 21788</name>
    <dbReference type="NCBI Taxonomy" id="1121895"/>
    <lineage>
        <taxon>Bacteria</taxon>
        <taxon>Pseudomonadati</taxon>
        <taxon>Bacteroidota</taxon>
        <taxon>Flavobacteriia</taxon>
        <taxon>Flavobacteriales</taxon>
        <taxon>Flavobacteriaceae</taxon>
        <taxon>Flavobacterium</taxon>
    </lineage>
</organism>
<feature type="transmembrane region" description="Helical" evidence="1">
    <location>
        <begin position="67"/>
        <end position="88"/>
    </location>
</feature>
<dbReference type="OrthoDB" id="1495668at2"/>
<reference evidence="3 4" key="1">
    <citation type="submission" date="2013-09" db="EMBL/GenBank/DDBJ databases">
        <authorList>
            <person name="Zeng Z."/>
            <person name="Chen C."/>
        </authorList>
    </citation>
    <scope>NUCLEOTIDE SEQUENCE [LARGE SCALE GENOMIC DNA]</scope>
    <source>
        <strain evidence="3 4">WB 3.3-2</strain>
    </source>
</reference>
<evidence type="ECO:0000256" key="1">
    <source>
        <dbReference type="SAM" id="Phobius"/>
    </source>
</evidence>
<feature type="domain" description="Cyanobacterial TRADD-N associated 2 transmembrane" evidence="2">
    <location>
        <begin position="138"/>
        <end position="202"/>
    </location>
</feature>
<feature type="transmembrane region" description="Helical" evidence="1">
    <location>
        <begin position="35"/>
        <end position="55"/>
    </location>
</feature>
<keyword evidence="4" id="KW-1185">Reference proteome</keyword>